<feature type="compositionally biased region" description="Polar residues" evidence="8">
    <location>
        <begin position="69"/>
        <end position="81"/>
    </location>
</feature>
<feature type="compositionally biased region" description="Basic and acidic residues" evidence="8">
    <location>
        <begin position="1"/>
        <end position="10"/>
    </location>
</feature>
<dbReference type="FunFam" id="1.20.1160.11:FF:000003">
    <property type="entry name" value="Paired amphipathic helix SIN3-like protein"/>
    <property type="match status" value="1"/>
</dbReference>
<dbReference type="GO" id="GO:0003714">
    <property type="term" value="F:transcription corepressor activity"/>
    <property type="evidence" value="ECO:0007669"/>
    <property type="project" value="InterPro"/>
</dbReference>
<dbReference type="FunFam" id="1.20.1160.11:FF:000002">
    <property type="entry name" value="Paired amphipathic helix protein SIN3"/>
    <property type="match status" value="1"/>
</dbReference>
<evidence type="ECO:0000256" key="4">
    <source>
        <dbReference type="ARBA" id="ARBA00023015"/>
    </source>
</evidence>
<keyword evidence="4" id="KW-0805">Transcription regulation</keyword>
<dbReference type="RefSeq" id="XP_064709345.1">
    <property type="nucleotide sequence ID" value="XM_064854619.1"/>
</dbReference>
<feature type="region of interest" description="Disordered" evidence="8">
    <location>
        <begin position="188"/>
        <end position="269"/>
    </location>
</feature>
<dbReference type="InterPro" id="IPR003822">
    <property type="entry name" value="PAH"/>
</dbReference>
<dbReference type="InterPro" id="IPR039774">
    <property type="entry name" value="Sin3-like"/>
</dbReference>
<dbReference type="GO" id="GO:0033698">
    <property type="term" value="C:Rpd3L complex"/>
    <property type="evidence" value="ECO:0007669"/>
    <property type="project" value="UniProtKB-ARBA"/>
</dbReference>
<feature type="compositionally biased region" description="Polar residues" evidence="8">
    <location>
        <begin position="259"/>
        <end position="269"/>
    </location>
</feature>
<evidence type="ECO:0000256" key="6">
    <source>
        <dbReference type="ARBA" id="ARBA00023242"/>
    </source>
</evidence>
<feature type="compositionally biased region" description="Low complexity" evidence="8">
    <location>
        <begin position="163"/>
        <end position="175"/>
    </location>
</feature>
<organism evidence="10 11">
    <name type="scientific">Exophiala bonariae</name>
    <dbReference type="NCBI Taxonomy" id="1690606"/>
    <lineage>
        <taxon>Eukaryota</taxon>
        <taxon>Fungi</taxon>
        <taxon>Dikarya</taxon>
        <taxon>Ascomycota</taxon>
        <taxon>Pezizomycotina</taxon>
        <taxon>Eurotiomycetes</taxon>
        <taxon>Chaetothyriomycetidae</taxon>
        <taxon>Chaetothyriales</taxon>
        <taxon>Herpotrichiellaceae</taxon>
        <taxon>Exophiala</taxon>
    </lineage>
</organism>
<dbReference type="InterPro" id="IPR013194">
    <property type="entry name" value="HDAC_interact_dom"/>
</dbReference>
<evidence type="ECO:0000256" key="5">
    <source>
        <dbReference type="ARBA" id="ARBA00023163"/>
    </source>
</evidence>
<dbReference type="PANTHER" id="PTHR12346:SF0">
    <property type="entry name" value="SIN3A, ISOFORM G"/>
    <property type="match status" value="1"/>
</dbReference>
<comment type="subcellular location">
    <subcellularLocation>
        <location evidence="1 7">Nucleus</location>
    </subcellularLocation>
</comment>
<dbReference type="GeneID" id="89979240"/>
<dbReference type="Proteomes" id="UP001358417">
    <property type="component" value="Unassembled WGS sequence"/>
</dbReference>
<feature type="region of interest" description="Disordered" evidence="8">
    <location>
        <begin position="589"/>
        <end position="679"/>
    </location>
</feature>
<dbReference type="Pfam" id="PF16879">
    <property type="entry name" value="Sin3a_C"/>
    <property type="match status" value="1"/>
</dbReference>
<dbReference type="PANTHER" id="PTHR12346">
    <property type="entry name" value="SIN3B-RELATED"/>
    <property type="match status" value="1"/>
</dbReference>
<feature type="compositionally biased region" description="Pro residues" evidence="8">
    <location>
        <begin position="28"/>
        <end position="45"/>
    </location>
</feature>
<sequence>MNRNPSDHWRGASGPPQNESFPDFRPFGPNPQSQPPPHVLPPPPSSYHQQHHPQPSVGHSLSIADLTQGPPNHQQQHQYNTQPPPQTQAHPSGHPLPQHSPSQYLNRERELRDLRERELREHEMRERDIRERNALELHRQQEELMMRERDALQREQMDRMNRQQDQLQQQQRPLQSHAAIPLHQPVASKVPNSIHGPNGLLANGGAGAAQHNGPASTPANSLFGGPPQLEPQRQPQFPHQQGPPPPQHQGAQLMPGPSPSQASAQLAHQGQQPILNDALSYLDQVKMRFSDHPDVYNRFLDIMKDFKSQAIDTPGVIERVSNLFNGHPALIQGFNTFLPPGYRIECGTDDNPDAIRVTTPSGTMTQSLQGRGRALFEPAGIASTAQQSVNRQDPFESRHGWGQALGASPSVRSAELPGYKPVPADRPLEETASVISQQDQRGVSQLQNAVTAVTNGAARPALAGSPGPGQPGNFTAQGGLFTANPANFNEVKRGGPVEFNHAISYVNKIKNRFAQQPEIYKQFLEILQTYQRESKPIGDVYSQVTQLFHSAPDLLDDFKQFLPESAAHGKAQAARAMAQEEQISNVRGEPGYAAAAPPPQAQTPRPTSKMPPMGQFDPPSTSKDNKKRRTGPGAALTAQSSVQPTGEPALGQASRAPPVQVGNASKRAKLTHQRQPQTDVVVTSPTLVPSAPEPLPPFPSMPSTQEELGFFDRAKKHINNRASYTEFLKLCNLYSQDLIDKYTLTDRVMSFIGGNQDLMTFFRNFLNIQEQEEVVEARARPDPGRVNLAHCRALGPSYRHLPKRDQTKPCKGRDGMCYEVLNDVWASHPTWASEDSGFVAHRKNQHEEALHRIEEERHDYDFHIESCQRTVQLMDPIVQQIGVMSDADRAQFVLSPNFGGASEAIPKRIIMKVYGRETGARVMQELFARPTAVLPIVLGRLKQKLEEWKQVQREWEKVWRDQIHKQFWKSLDHQGINARNMDKKNFQQKTLTSEIQAKYEEAKKNRENGITSDKHQLEYQFHDLDVIADATRLVLVSLESERTQFNAGEQERIRAWFTDFVPRFFGLDTEKFLEQMDTEVARNRDHDDGVDGHESDAPAPTKGKSGRKSDWLRRQALERRHGKEDSVASASKESTPMPGATSEVEMEDDTTNSDVVDGPQHPWMNLANIDHSVRHLAMDEAYEHTTFNLYANANIYCFFRLFESMYSRLLAIKQNEANVQEAVARHQGANNRVKAAIELRMIDKGPDYFFYDINGKQNFYSQILHMCEDVLTGQGEVSHLEETLRRYYNKTGWQLYTVDKLVSAILRFIMNILGGDAKDKSVDITNLFLKDRERPDTTRKQEIQYRKQVQRLSKDGEVYRISYVPKDQVCTIRLFPSEDATFDSDSMTDEARWQYYTASYTMTDATEGVDQTRLRKSYLQRNIIPQNANIEAAYNEVYGNMAHFDEQTAFISPDTYKLFLHHDFGFEKLEINEGSSGKQFEVGKIEENERFREIFVRNVNWMKDQRAEDVEQRKAAWERGLKEGNFDFNEQP</sequence>
<accession>A0AAV9NJ25</accession>
<feature type="region of interest" description="Disordered" evidence="8">
    <location>
        <begin position="1"/>
        <end position="111"/>
    </location>
</feature>
<reference evidence="10 11" key="1">
    <citation type="submission" date="2023-08" db="EMBL/GenBank/DDBJ databases">
        <title>Black Yeasts Isolated from many extreme environments.</title>
        <authorList>
            <person name="Coleine C."/>
            <person name="Stajich J.E."/>
            <person name="Selbmann L."/>
        </authorList>
    </citation>
    <scope>NUCLEOTIDE SEQUENCE [LARGE SCALE GENOMIC DNA]</scope>
    <source>
        <strain evidence="10 11">CCFEE 5792</strain>
    </source>
</reference>
<evidence type="ECO:0000256" key="3">
    <source>
        <dbReference type="ARBA" id="ARBA00022737"/>
    </source>
</evidence>
<dbReference type="Pfam" id="PF02671">
    <property type="entry name" value="PAH"/>
    <property type="match status" value="3"/>
</dbReference>
<gene>
    <name evidence="10" type="ORF">LTR84_011086</name>
</gene>
<keyword evidence="6 7" id="KW-0539">Nucleus</keyword>
<protein>
    <recommendedName>
        <fullName evidence="9">Histone deacetylase interacting domain-containing protein</fullName>
    </recommendedName>
</protein>
<evidence type="ECO:0000256" key="7">
    <source>
        <dbReference type="PROSITE-ProRule" id="PRU00810"/>
    </source>
</evidence>
<dbReference type="Pfam" id="PF08295">
    <property type="entry name" value="Sin3_corepress"/>
    <property type="match status" value="1"/>
</dbReference>
<evidence type="ECO:0000256" key="2">
    <source>
        <dbReference type="ARBA" id="ARBA00022491"/>
    </source>
</evidence>
<dbReference type="SMART" id="SM00761">
    <property type="entry name" value="HDAC_interact"/>
    <property type="match status" value="1"/>
</dbReference>
<evidence type="ECO:0000256" key="8">
    <source>
        <dbReference type="SAM" id="MobiDB-lite"/>
    </source>
</evidence>
<dbReference type="EMBL" id="JAVRRD010000005">
    <property type="protein sequence ID" value="KAK5058822.1"/>
    <property type="molecule type" value="Genomic_DNA"/>
</dbReference>
<dbReference type="SUPFAM" id="SSF47762">
    <property type="entry name" value="PAH2 domain"/>
    <property type="match status" value="3"/>
</dbReference>
<evidence type="ECO:0000313" key="11">
    <source>
        <dbReference type="Proteomes" id="UP001358417"/>
    </source>
</evidence>
<dbReference type="PROSITE" id="PS51477">
    <property type="entry name" value="PAH"/>
    <property type="match status" value="2"/>
</dbReference>
<keyword evidence="2" id="KW-0678">Repressor</keyword>
<keyword evidence="11" id="KW-1185">Reference proteome</keyword>
<dbReference type="GO" id="GO:0010628">
    <property type="term" value="P:positive regulation of gene expression"/>
    <property type="evidence" value="ECO:0007669"/>
    <property type="project" value="UniProtKB-ARBA"/>
</dbReference>
<feature type="region of interest" description="Disordered" evidence="8">
    <location>
        <begin position="1083"/>
        <end position="1159"/>
    </location>
</feature>
<feature type="compositionally biased region" description="Low complexity" evidence="8">
    <location>
        <begin position="46"/>
        <end position="56"/>
    </location>
</feature>
<evidence type="ECO:0000259" key="9">
    <source>
        <dbReference type="SMART" id="SM00761"/>
    </source>
</evidence>
<feature type="compositionally biased region" description="Basic and acidic residues" evidence="8">
    <location>
        <begin position="1107"/>
        <end position="1126"/>
    </location>
</feature>
<dbReference type="InterPro" id="IPR031693">
    <property type="entry name" value="Sin3_C"/>
</dbReference>
<comment type="caution">
    <text evidence="10">The sequence shown here is derived from an EMBL/GenBank/DDBJ whole genome shotgun (WGS) entry which is preliminary data.</text>
</comment>
<dbReference type="FunFam" id="1.20.1160.11:FF:000001">
    <property type="entry name" value="Paired amphipathic helix protein Sin3"/>
    <property type="match status" value="1"/>
</dbReference>
<proteinExistence type="predicted"/>
<keyword evidence="5" id="KW-0804">Transcription</keyword>
<name>A0AAV9NJ25_9EURO</name>
<evidence type="ECO:0000256" key="1">
    <source>
        <dbReference type="ARBA" id="ARBA00004123"/>
    </source>
</evidence>
<feature type="compositionally biased region" description="Low complexity" evidence="8">
    <location>
        <begin position="231"/>
        <end position="240"/>
    </location>
</feature>
<feature type="region of interest" description="Disordered" evidence="8">
    <location>
        <begin position="157"/>
        <end position="176"/>
    </location>
</feature>
<feature type="compositionally biased region" description="Basic and acidic residues" evidence="8">
    <location>
        <begin position="1083"/>
        <end position="1096"/>
    </location>
</feature>
<feature type="domain" description="Histone deacetylase interacting" evidence="9">
    <location>
        <begin position="790"/>
        <end position="891"/>
    </location>
</feature>
<dbReference type="Gene3D" id="1.20.1160.11">
    <property type="entry name" value="Paired amphipathic helix"/>
    <property type="match status" value="3"/>
</dbReference>
<dbReference type="InterPro" id="IPR036600">
    <property type="entry name" value="PAH_sf"/>
</dbReference>
<dbReference type="GO" id="GO:0000122">
    <property type="term" value="P:negative regulation of transcription by RNA polymerase II"/>
    <property type="evidence" value="ECO:0007669"/>
    <property type="project" value="TreeGrafter"/>
</dbReference>
<evidence type="ECO:0000313" key="10">
    <source>
        <dbReference type="EMBL" id="KAK5058822.1"/>
    </source>
</evidence>
<keyword evidence="3" id="KW-0677">Repeat</keyword>